<dbReference type="InterPro" id="IPR003736">
    <property type="entry name" value="PAAI_dom"/>
</dbReference>
<dbReference type="Proteomes" id="UP000196475">
    <property type="component" value="Unassembled WGS sequence"/>
</dbReference>
<dbReference type="EMBL" id="LZRT01000094">
    <property type="protein sequence ID" value="OUM86030.1"/>
    <property type="molecule type" value="Genomic_DNA"/>
</dbReference>
<dbReference type="CDD" id="cd03443">
    <property type="entry name" value="PaaI_thioesterase"/>
    <property type="match status" value="1"/>
</dbReference>
<evidence type="ECO:0000256" key="1">
    <source>
        <dbReference type="ARBA" id="ARBA00022801"/>
    </source>
</evidence>
<sequence length="146" mass="15882">MMNPKIIAKAVGAMASGDMMKLMELIPIERSRKEEWLVMGVPILPILMNPLGIVHGGVTAFILDSAMGWSVADATGKQVVTVQMNVHYLAPGKGKKLHVYARPTHLGKQTAVAEAYIENDEGKRIAQATGTFFYTGEPAIPFEETK</sequence>
<accession>A0A1Y3PFD1</accession>
<dbReference type="InterPro" id="IPR006683">
    <property type="entry name" value="Thioestr_dom"/>
</dbReference>
<dbReference type="GO" id="GO:0016289">
    <property type="term" value="F:acyl-CoA hydrolase activity"/>
    <property type="evidence" value="ECO:0007669"/>
    <property type="project" value="UniProtKB-ARBA"/>
</dbReference>
<dbReference type="NCBIfam" id="TIGR00369">
    <property type="entry name" value="unchar_dom_1"/>
    <property type="match status" value="1"/>
</dbReference>
<evidence type="ECO:0000259" key="2">
    <source>
        <dbReference type="Pfam" id="PF03061"/>
    </source>
</evidence>
<name>A0A1Y3PFD1_9BACI</name>
<gene>
    <name evidence="3" type="ORF">BAA01_01340</name>
</gene>
<evidence type="ECO:0000313" key="3">
    <source>
        <dbReference type="EMBL" id="OUM86030.1"/>
    </source>
</evidence>
<organism evidence="3 4">
    <name type="scientific">Bacillus thermozeamaize</name>
    <dbReference type="NCBI Taxonomy" id="230954"/>
    <lineage>
        <taxon>Bacteria</taxon>
        <taxon>Bacillati</taxon>
        <taxon>Bacillota</taxon>
        <taxon>Bacilli</taxon>
        <taxon>Bacillales</taxon>
        <taxon>Bacillaceae</taxon>
        <taxon>Bacillus</taxon>
    </lineage>
</organism>
<keyword evidence="1" id="KW-0378">Hydrolase</keyword>
<proteinExistence type="predicted"/>
<protein>
    <recommendedName>
        <fullName evidence="2">Thioesterase domain-containing protein</fullName>
    </recommendedName>
</protein>
<dbReference type="Pfam" id="PF03061">
    <property type="entry name" value="4HBT"/>
    <property type="match status" value="1"/>
</dbReference>
<feature type="domain" description="Thioesterase" evidence="2">
    <location>
        <begin position="52"/>
        <end position="125"/>
    </location>
</feature>
<evidence type="ECO:0000313" key="4">
    <source>
        <dbReference type="Proteomes" id="UP000196475"/>
    </source>
</evidence>
<dbReference type="InterPro" id="IPR029069">
    <property type="entry name" value="HotDog_dom_sf"/>
</dbReference>
<dbReference type="PANTHER" id="PTHR43240">
    <property type="entry name" value="1,4-DIHYDROXY-2-NAPHTHOYL-COA THIOESTERASE 1"/>
    <property type="match status" value="1"/>
</dbReference>
<reference evidence="4" key="1">
    <citation type="submission" date="2016-06" db="EMBL/GenBank/DDBJ databases">
        <authorList>
            <person name="Nascimento L."/>
            <person name="Pereira R.V."/>
            <person name="Martins L.F."/>
            <person name="Quaggio R.B."/>
            <person name="Silva A.M."/>
            <person name="Setubal J.C."/>
        </authorList>
    </citation>
    <scope>NUCLEOTIDE SEQUENCE [LARGE SCALE GENOMIC DNA]</scope>
</reference>
<comment type="caution">
    <text evidence="3">The sequence shown here is derived from an EMBL/GenBank/DDBJ whole genome shotgun (WGS) entry which is preliminary data.</text>
</comment>
<dbReference type="AlphaFoldDB" id="A0A1Y3PFD1"/>
<dbReference type="Gene3D" id="3.10.129.10">
    <property type="entry name" value="Hotdog Thioesterase"/>
    <property type="match status" value="1"/>
</dbReference>
<dbReference type="SUPFAM" id="SSF54637">
    <property type="entry name" value="Thioesterase/thiol ester dehydrase-isomerase"/>
    <property type="match status" value="1"/>
</dbReference>